<dbReference type="Pfam" id="PF03474">
    <property type="entry name" value="DMA"/>
    <property type="match status" value="1"/>
</dbReference>
<name>A0A0N4UIC5_DRAME</name>
<dbReference type="OrthoDB" id="6162476at2759"/>
<feature type="DNA-binding region" description="DM" evidence="6">
    <location>
        <begin position="22"/>
        <end position="69"/>
    </location>
</feature>
<dbReference type="SUPFAM" id="SSF82927">
    <property type="entry name" value="Cysteine-rich DNA binding domain, (DM domain)"/>
    <property type="match status" value="1"/>
</dbReference>
<dbReference type="PROSITE" id="PS50809">
    <property type="entry name" value="DM_2"/>
    <property type="match status" value="1"/>
</dbReference>
<evidence type="ECO:0000256" key="4">
    <source>
        <dbReference type="ARBA" id="ARBA00023125"/>
    </source>
</evidence>
<keyword evidence="3 6" id="KW-0862">Zinc</keyword>
<protein>
    <submittedName>
        <fullName evidence="12">DM domain-containing protein</fullName>
    </submittedName>
</protein>
<evidence type="ECO:0000256" key="1">
    <source>
        <dbReference type="ARBA" id="ARBA00006834"/>
    </source>
</evidence>
<dbReference type="PROSITE" id="PS40000">
    <property type="entry name" value="DM_1"/>
    <property type="match status" value="1"/>
</dbReference>
<evidence type="ECO:0000313" key="11">
    <source>
        <dbReference type="Proteomes" id="UP000274756"/>
    </source>
</evidence>
<dbReference type="GO" id="GO:0005634">
    <property type="term" value="C:nucleus"/>
    <property type="evidence" value="ECO:0007669"/>
    <property type="project" value="UniProtKB-SubCell"/>
</dbReference>
<dbReference type="InterPro" id="IPR036407">
    <property type="entry name" value="DM_DNA-bd_sf"/>
</dbReference>
<comment type="subcellular location">
    <subcellularLocation>
        <location evidence="6">Nucleus</location>
    </subcellularLocation>
</comment>
<dbReference type="PANTHER" id="PTHR12322:SF119">
    <property type="entry name" value="DOUBLESEX- AND MAB-3-RELATED TRANSCRIPTION FACTOR DMD-4"/>
    <property type="match status" value="1"/>
</dbReference>
<evidence type="ECO:0000313" key="9">
    <source>
        <dbReference type="EMBL" id="VDN60013.1"/>
    </source>
</evidence>
<reference evidence="9 11" key="2">
    <citation type="submission" date="2018-11" db="EMBL/GenBank/DDBJ databases">
        <authorList>
            <consortium name="Pathogen Informatics"/>
        </authorList>
    </citation>
    <scope>NUCLEOTIDE SEQUENCE [LARGE SCALE GENOMIC DNA]</scope>
</reference>
<gene>
    <name evidence="9" type="ORF">DME_LOCUS9986</name>
</gene>
<dbReference type="PANTHER" id="PTHR12322">
    <property type="entry name" value="DOUBLESEX AND MAB-3 RELATED TRANSCRIPTION FACTOR DMRT"/>
    <property type="match status" value="1"/>
</dbReference>
<dbReference type="GO" id="GO:0007548">
    <property type="term" value="P:sex differentiation"/>
    <property type="evidence" value="ECO:0007669"/>
    <property type="project" value="TreeGrafter"/>
</dbReference>
<keyword evidence="11" id="KW-1185">Reference proteome</keyword>
<accession>A0A0N4UIC5</accession>
<dbReference type="FunFam" id="4.10.1040.10:FF:000001">
    <property type="entry name" value="doublesex- and mab-3-related transcription factor 1"/>
    <property type="match status" value="1"/>
</dbReference>
<evidence type="ECO:0000256" key="6">
    <source>
        <dbReference type="PROSITE-ProRule" id="PRU00070"/>
    </source>
</evidence>
<dbReference type="InterPro" id="IPR005173">
    <property type="entry name" value="DMA"/>
</dbReference>
<dbReference type="STRING" id="318479.A0A0N4UIC5"/>
<evidence type="ECO:0000313" key="12">
    <source>
        <dbReference type="WBParaSite" id="DME_0000735001-mRNA-1"/>
    </source>
</evidence>
<proteinExistence type="inferred from homology"/>
<dbReference type="GO" id="GO:0000978">
    <property type="term" value="F:RNA polymerase II cis-regulatory region sequence-specific DNA binding"/>
    <property type="evidence" value="ECO:0007669"/>
    <property type="project" value="TreeGrafter"/>
</dbReference>
<dbReference type="EMBL" id="UYYG01001198">
    <property type="protein sequence ID" value="VDN60013.1"/>
    <property type="molecule type" value="Genomic_DNA"/>
</dbReference>
<feature type="region of interest" description="Disordered" evidence="7">
    <location>
        <begin position="117"/>
        <end position="137"/>
    </location>
</feature>
<comment type="similarity">
    <text evidence="1">Belongs to the DMRT family.</text>
</comment>
<dbReference type="Proteomes" id="UP000038040">
    <property type="component" value="Unplaced"/>
</dbReference>
<dbReference type="GO" id="GO:0000981">
    <property type="term" value="F:DNA-binding transcription factor activity, RNA polymerase II-specific"/>
    <property type="evidence" value="ECO:0007669"/>
    <property type="project" value="TreeGrafter"/>
</dbReference>
<dbReference type="Gene3D" id="4.10.1040.10">
    <property type="entry name" value="DM DNA-binding domain"/>
    <property type="match status" value="1"/>
</dbReference>
<dbReference type="SMART" id="SM00301">
    <property type="entry name" value="DM"/>
    <property type="match status" value="1"/>
</dbReference>
<dbReference type="WBParaSite" id="DME_0000735001-mRNA-1">
    <property type="protein sequence ID" value="DME_0000735001-mRNA-1"/>
    <property type="gene ID" value="DME_0000735001"/>
</dbReference>
<organism evidence="10 12">
    <name type="scientific">Dracunculus medinensis</name>
    <name type="common">Guinea worm</name>
    <dbReference type="NCBI Taxonomy" id="318479"/>
    <lineage>
        <taxon>Eukaryota</taxon>
        <taxon>Metazoa</taxon>
        <taxon>Ecdysozoa</taxon>
        <taxon>Nematoda</taxon>
        <taxon>Chromadorea</taxon>
        <taxon>Rhabditida</taxon>
        <taxon>Spirurina</taxon>
        <taxon>Dracunculoidea</taxon>
        <taxon>Dracunculidae</taxon>
        <taxon>Dracunculus</taxon>
    </lineage>
</organism>
<dbReference type="Pfam" id="PF00751">
    <property type="entry name" value="DM"/>
    <property type="match status" value="1"/>
</dbReference>
<sequence>MLPGSSVHFSEFKDQRERKPKCARCRNHGLVSWLKGHKKYCAFKNCICEKCNLIAERQRVMAAQVALKRKQAAEDAIVLGLRVVSGECTSMDLPQGPLWPFQQVPAQEEYHEKNLTTMIKSPPPLPESTTTEMNTTDQSERRHLEKLSSLELLHVLFADQEKRVLELVLEGCNGEVLRAIEYLVCLRKSTEVKTSRYDFSMNNLLSEKKNSNFLFWIVFECMNFAFSS</sequence>
<feature type="domain" description="DM" evidence="8">
    <location>
        <begin position="22"/>
        <end position="69"/>
    </location>
</feature>
<evidence type="ECO:0000256" key="7">
    <source>
        <dbReference type="SAM" id="MobiDB-lite"/>
    </source>
</evidence>
<dbReference type="InterPro" id="IPR026607">
    <property type="entry name" value="DMRT"/>
</dbReference>
<dbReference type="InterPro" id="IPR001275">
    <property type="entry name" value="DM_DNA-bd"/>
</dbReference>
<evidence type="ECO:0000259" key="8">
    <source>
        <dbReference type="PROSITE" id="PS50809"/>
    </source>
</evidence>
<evidence type="ECO:0000256" key="2">
    <source>
        <dbReference type="ARBA" id="ARBA00022723"/>
    </source>
</evidence>
<evidence type="ECO:0000256" key="5">
    <source>
        <dbReference type="ARBA" id="ARBA00023242"/>
    </source>
</evidence>
<keyword evidence="5 6" id="KW-0539">Nucleus</keyword>
<dbReference type="AlphaFoldDB" id="A0A0N4UIC5"/>
<keyword evidence="4 6" id="KW-0238">DNA-binding</keyword>
<evidence type="ECO:0000256" key="3">
    <source>
        <dbReference type="ARBA" id="ARBA00022833"/>
    </source>
</evidence>
<dbReference type="GO" id="GO:0046872">
    <property type="term" value="F:metal ion binding"/>
    <property type="evidence" value="ECO:0007669"/>
    <property type="project" value="UniProtKB-KW"/>
</dbReference>
<evidence type="ECO:0000313" key="10">
    <source>
        <dbReference type="Proteomes" id="UP000038040"/>
    </source>
</evidence>
<dbReference type="Proteomes" id="UP000274756">
    <property type="component" value="Unassembled WGS sequence"/>
</dbReference>
<keyword evidence="2 6" id="KW-0479">Metal-binding</keyword>
<reference evidence="12" key="1">
    <citation type="submission" date="2017-02" db="UniProtKB">
        <authorList>
            <consortium name="WormBaseParasite"/>
        </authorList>
    </citation>
    <scope>IDENTIFICATION</scope>
</reference>